<evidence type="ECO:0000313" key="2">
    <source>
        <dbReference type="Proteomes" id="UP000271631"/>
    </source>
</evidence>
<gene>
    <name evidence="1" type="ORF">ALP13_102445</name>
</gene>
<name>A0A0N0G3C4_PSEYM</name>
<sequence length="38" mass="3893">MGNEDGDSLGQSAVLTQTPMLQYLAPQPTKAASTNVTG</sequence>
<dbReference type="AlphaFoldDB" id="A0A0N0G3C4"/>
<comment type="caution">
    <text evidence="1">The sequence shown here is derived from an EMBL/GenBank/DDBJ whole genome shotgun (WGS) entry which is preliminary data.</text>
</comment>
<reference evidence="1 2" key="1">
    <citation type="submission" date="2018-08" db="EMBL/GenBank/DDBJ databases">
        <title>Recombination of ecologically and evolutionarily significant loci maintains genetic cohesion in the Pseudomonas syringae species complex.</title>
        <authorList>
            <person name="Dillon M."/>
            <person name="Thakur S."/>
            <person name="Almeida R.N.D."/>
            <person name="Weir B.S."/>
            <person name="Guttman D.S."/>
        </authorList>
    </citation>
    <scope>NUCLEOTIDE SEQUENCE [LARGE SCALE GENOMIC DNA]</scope>
    <source>
        <strain evidence="1 2">ICMP 11281</strain>
    </source>
</reference>
<protein>
    <submittedName>
        <fullName evidence="1">Uncharacterized protein</fullName>
    </submittedName>
</protein>
<dbReference type="Proteomes" id="UP000271631">
    <property type="component" value="Unassembled WGS sequence"/>
</dbReference>
<organism evidence="1 2">
    <name type="scientific">Pseudomonas syringae pv. maculicola</name>
    <dbReference type="NCBI Taxonomy" id="59511"/>
    <lineage>
        <taxon>Bacteria</taxon>
        <taxon>Pseudomonadati</taxon>
        <taxon>Pseudomonadota</taxon>
        <taxon>Gammaproteobacteria</taxon>
        <taxon>Pseudomonadales</taxon>
        <taxon>Pseudomonadaceae</taxon>
        <taxon>Pseudomonas</taxon>
    </lineage>
</organism>
<proteinExistence type="predicted"/>
<accession>A0A0N0G3C4</accession>
<dbReference type="EMBL" id="RBUQ01000043">
    <property type="protein sequence ID" value="RMV42488.1"/>
    <property type="molecule type" value="Genomic_DNA"/>
</dbReference>
<evidence type="ECO:0000313" key="1">
    <source>
        <dbReference type="EMBL" id="RMV42488.1"/>
    </source>
</evidence>